<reference evidence="1 2" key="1">
    <citation type="journal article" date="2018" name="Nat. Ecol. Evol.">
        <title>Pezizomycetes genomes reveal the molecular basis of ectomycorrhizal truffle lifestyle.</title>
        <authorList>
            <person name="Murat C."/>
            <person name="Payen T."/>
            <person name="Noel B."/>
            <person name="Kuo A."/>
            <person name="Morin E."/>
            <person name="Chen J."/>
            <person name="Kohler A."/>
            <person name="Krizsan K."/>
            <person name="Balestrini R."/>
            <person name="Da Silva C."/>
            <person name="Montanini B."/>
            <person name="Hainaut M."/>
            <person name="Levati E."/>
            <person name="Barry K.W."/>
            <person name="Belfiori B."/>
            <person name="Cichocki N."/>
            <person name="Clum A."/>
            <person name="Dockter R.B."/>
            <person name="Fauchery L."/>
            <person name="Guy J."/>
            <person name="Iotti M."/>
            <person name="Le Tacon F."/>
            <person name="Lindquist E.A."/>
            <person name="Lipzen A."/>
            <person name="Malagnac F."/>
            <person name="Mello A."/>
            <person name="Molinier V."/>
            <person name="Miyauchi S."/>
            <person name="Poulain J."/>
            <person name="Riccioni C."/>
            <person name="Rubini A."/>
            <person name="Sitrit Y."/>
            <person name="Splivallo R."/>
            <person name="Traeger S."/>
            <person name="Wang M."/>
            <person name="Zifcakova L."/>
            <person name="Wipf D."/>
            <person name="Zambonelli A."/>
            <person name="Paolocci F."/>
            <person name="Nowrousian M."/>
            <person name="Ottonello S."/>
            <person name="Baldrian P."/>
            <person name="Spatafora J.W."/>
            <person name="Henrissat B."/>
            <person name="Nagy L.G."/>
            <person name="Aury J.M."/>
            <person name="Wincker P."/>
            <person name="Grigoriev I.V."/>
            <person name="Bonfante P."/>
            <person name="Martin F.M."/>
        </authorList>
    </citation>
    <scope>NUCLEOTIDE SEQUENCE [LARGE SCALE GENOMIC DNA]</scope>
    <source>
        <strain evidence="1 2">ATCC MYA-4762</strain>
    </source>
</reference>
<name>A0A3N4M482_9PEZI</name>
<organism evidence="1 2">
    <name type="scientific">Terfezia boudieri ATCC MYA-4762</name>
    <dbReference type="NCBI Taxonomy" id="1051890"/>
    <lineage>
        <taxon>Eukaryota</taxon>
        <taxon>Fungi</taxon>
        <taxon>Dikarya</taxon>
        <taxon>Ascomycota</taxon>
        <taxon>Pezizomycotina</taxon>
        <taxon>Pezizomycetes</taxon>
        <taxon>Pezizales</taxon>
        <taxon>Pezizaceae</taxon>
        <taxon>Terfezia</taxon>
    </lineage>
</organism>
<evidence type="ECO:0000313" key="1">
    <source>
        <dbReference type="EMBL" id="RPB29807.1"/>
    </source>
</evidence>
<dbReference type="AlphaFoldDB" id="A0A3N4M482"/>
<keyword evidence="2" id="KW-1185">Reference proteome</keyword>
<gene>
    <name evidence="1" type="ORF">L211DRAFT_832507</name>
</gene>
<sequence>MKKIFEDFLIMREVIAFVRYLLSRNTIAGRHDIDLLEAYIHDYPNTAFLSLFRMHRAFFWQIVEILH</sequence>
<proteinExistence type="predicted"/>
<dbReference type="Proteomes" id="UP000267821">
    <property type="component" value="Unassembled WGS sequence"/>
</dbReference>
<evidence type="ECO:0000313" key="2">
    <source>
        <dbReference type="Proteomes" id="UP000267821"/>
    </source>
</evidence>
<dbReference type="EMBL" id="ML121527">
    <property type="protein sequence ID" value="RPB29807.1"/>
    <property type="molecule type" value="Genomic_DNA"/>
</dbReference>
<dbReference type="InParanoid" id="A0A3N4M482"/>
<dbReference type="OrthoDB" id="5412971at2759"/>
<accession>A0A3N4M482</accession>
<protein>
    <submittedName>
        <fullName evidence="1">Uncharacterized protein</fullName>
    </submittedName>
</protein>